<evidence type="ECO:0000313" key="21">
    <source>
        <dbReference type="Proteomes" id="UP000284267"/>
    </source>
</evidence>
<dbReference type="Proteomes" id="UP000283928">
    <property type="component" value="Unassembled WGS sequence"/>
</dbReference>
<dbReference type="Proteomes" id="UP000095413">
    <property type="component" value="Unassembled WGS sequence"/>
</dbReference>
<protein>
    <submittedName>
        <fullName evidence="4">NUDIX domain-containing protein</fullName>
    </submittedName>
    <submittedName>
        <fullName evidence="2">Uncharacterized Nudix hydrolase yfcD</fullName>
        <ecNumber evidence="2">3.6.-.-</ecNumber>
    </submittedName>
</protein>
<dbReference type="Gene3D" id="3.90.79.10">
    <property type="entry name" value="Nucleoside Triphosphate Pyrophosphohydrolase"/>
    <property type="match status" value="1"/>
</dbReference>
<dbReference type="EMBL" id="QRHZ01000003">
    <property type="protein sequence ID" value="RHG17836.1"/>
    <property type="molecule type" value="Genomic_DNA"/>
</dbReference>
<dbReference type="EMBL" id="CZBA01000003">
    <property type="protein sequence ID" value="CUP25952.1"/>
    <property type="molecule type" value="Genomic_DNA"/>
</dbReference>
<accession>A0A174FXG2</accession>
<dbReference type="EMBL" id="QROS01000004">
    <property type="protein sequence ID" value="RHL48537.1"/>
    <property type="molecule type" value="Genomic_DNA"/>
</dbReference>
<dbReference type="EMBL" id="QROE01000003">
    <property type="protein sequence ID" value="RHK95664.1"/>
    <property type="molecule type" value="Genomic_DNA"/>
</dbReference>
<evidence type="ECO:0000313" key="24">
    <source>
        <dbReference type="Proteomes" id="UP000285897"/>
    </source>
</evidence>
<dbReference type="Proteomes" id="UP000285897">
    <property type="component" value="Unassembled WGS sequence"/>
</dbReference>
<dbReference type="GeneID" id="79803349"/>
<dbReference type="CDD" id="cd04692">
    <property type="entry name" value="NUDIX_Hydrolase"/>
    <property type="match status" value="1"/>
</dbReference>
<dbReference type="EC" id="3.6.-.-" evidence="2"/>
<organism evidence="2 14">
    <name type="scientific">Blautia obeum</name>
    <dbReference type="NCBI Taxonomy" id="40520"/>
    <lineage>
        <taxon>Bacteria</taxon>
        <taxon>Bacillati</taxon>
        <taxon>Bacillota</taxon>
        <taxon>Clostridia</taxon>
        <taxon>Lachnospirales</taxon>
        <taxon>Lachnospiraceae</taxon>
        <taxon>Blautia</taxon>
    </lineage>
</organism>
<dbReference type="GO" id="GO:0005737">
    <property type="term" value="C:cytoplasm"/>
    <property type="evidence" value="ECO:0007669"/>
    <property type="project" value="TreeGrafter"/>
</dbReference>
<dbReference type="Pfam" id="PF00293">
    <property type="entry name" value="NUDIX"/>
    <property type="match status" value="1"/>
</dbReference>
<reference evidence="14 15" key="1">
    <citation type="submission" date="2015-09" db="EMBL/GenBank/DDBJ databases">
        <authorList>
            <consortium name="Pathogen Informatics"/>
        </authorList>
    </citation>
    <scope>NUCLEOTIDE SEQUENCE [LARGE SCALE GENOMIC DNA]</scope>
    <source>
        <strain evidence="2 14">2789STDY5608837</strain>
        <strain evidence="3 15">2789STDY5834921</strain>
    </source>
</reference>
<dbReference type="AlphaFoldDB" id="A0A174FXG2"/>
<dbReference type="EMBL" id="QSHL01000003">
    <property type="protein sequence ID" value="RHC08570.1"/>
    <property type="molecule type" value="Genomic_DNA"/>
</dbReference>
<dbReference type="EMBL" id="QRUH01000005">
    <property type="protein sequence ID" value="RGR49366.1"/>
    <property type="molecule type" value="Genomic_DNA"/>
</dbReference>
<dbReference type="Proteomes" id="UP000284220">
    <property type="component" value="Unassembled WGS sequence"/>
</dbReference>
<dbReference type="OrthoDB" id="9804563at2"/>
<evidence type="ECO:0000313" key="15">
    <source>
        <dbReference type="Proteomes" id="UP000095413"/>
    </source>
</evidence>
<sequence>MEEIFDIIDTQGNPTGETVTREKAHAEGIPHRTAHIWIIREKYGRTEVLLQKRSMNKDSFPGKFDTSSAGHIQAGDEPLESALRELGEELGIQATPEQLVFAGTFPISFAKEFHGKMFRDEELAFVYIYDQPVDIADLVLQKEEVEAVEWFALEETYAECQKSREKFCVPSGGLEIVREFMTEKRG</sequence>
<dbReference type="PROSITE" id="PS51462">
    <property type="entry name" value="NUDIX"/>
    <property type="match status" value="1"/>
</dbReference>
<feature type="domain" description="Nudix hydrolase" evidence="1">
    <location>
        <begin position="29"/>
        <end position="175"/>
    </location>
</feature>
<evidence type="ECO:0000313" key="18">
    <source>
        <dbReference type="Proteomes" id="UP000265828"/>
    </source>
</evidence>
<proteinExistence type="predicted"/>
<dbReference type="PANTHER" id="PTHR10885:SF20">
    <property type="entry name" value="NUDIX HYDROLASE DOMAIN-CONTAINING PROTEIN"/>
    <property type="match status" value="1"/>
</dbReference>
<dbReference type="Proteomes" id="UP000261222">
    <property type="component" value="Unassembled WGS sequence"/>
</dbReference>
<dbReference type="EMBL" id="QSKO01000010">
    <property type="protein sequence ID" value="RHE74953.1"/>
    <property type="molecule type" value="Genomic_DNA"/>
</dbReference>
<dbReference type="Proteomes" id="UP000285839">
    <property type="component" value="Unassembled WGS sequence"/>
</dbReference>
<dbReference type="GO" id="GO:0004452">
    <property type="term" value="F:isopentenyl-diphosphate delta-isomerase activity"/>
    <property type="evidence" value="ECO:0007669"/>
    <property type="project" value="TreeGrafter"/>
</dbReference>
<gene>
    <name evidence="2" type="primary">yfcD</name>
    <name evidence="12" type="ORF">DW021_07660</name>
    <name evidence="11" type="ORF">DW040_07465</name>
    <name evidence="10" type="ORF">DW272_07330</name>
    <name evidence="9" type="ORF">DW723_08420</name>
    <name evidence="8" type="ORF">DW767_12180</name>
    <name evidence="7" type="ORF">DW859_06785</name>
    <name evidence="6" type="ORF">DWW07_14440</name>
    <name evidence="5" type="ORF">DWY46_08510</name>
    <name evidence="4" type="ORF">DXB81_12870</name>
    <name evidence="13" type="ORF">EAI82_10795</name>
    <name evidence="2" type="ORF">ERS852394_02425</name>
    <name evidence="3" type="ORF">ERS852533_00794</name>
</gene>
<dbReference type="Proteomes" id="UP000095409">
    <property type="component" value="Unassembled WGS sequence"/>
</dbReference>
<dbReference type="EMBL" id="QRZI01000011">
    <property type="protein sequence ID" value="RGV61933.1"/>
    <property type="molecule type" value="Genomic_DNA"/>
</dbReference>
<dbReference type="Proteomes" id="UP000284267">
    <property type="component" value="Unassembled WGS sequence"/>
</dbReference>
<name>A0A174FXG2_9FIRM</name>
<evidence type="ECO:0000313" key="22">
    <source>
        <dbReference type="Proteomes" id="UP000284644"/>
    </source>
</evidence>
<dbReference type="Proteomes" id="UP000293506">
    <property type="component" value="Unassembled WGS sequence"/>
</dbReference>
<evidence type="ECO:0000313" key="12">
    <source>
        <dbReference type="EMBL" id="RHL48537.1"/>
    </source>
</evidence>
<dbReference type="InterPro" id="IPR015797">
    <property type="entry name" value="NUDIX_hydrolase-like_dom_sf"/>
</dbReference>
<evidence type="ECO:0000313" key="17">
    <source>
        <dbReference type="Proteomes" id="UP000265808"/>
    </source>
</evidence>
<evidence type="ECO:0000313" key="3">
    <source>
        <dbReference type="EMBL" id="CUP25952.1"/>
    </source>
</evidence>
<evidence type="ECO:0000313" key="8">
    <source>
        <dbReference type="EMBL" id="RHE11397.1"/>
    </source>
</evidence>
<dbReference type="GO" id="GO:0009240">
    <property type="term" value="P:isopentenyl diphosphate biosynthetic process"/>
    <property type="evidence" value="ECO:0007669"/>
    <property type="project" value="TreeGrafter"/>
</dbReference>
<dbReference type="EMBL" id="CYZD01000013">
    <property type="protein sequence ID" value="CUO53598.1"/>
    <property type="molecule type" value="Genomic_DNA"/>
</dbReference>
<reference evidence="13 25" key="3">
    <citation type="journal article" date="2019" name="Science, e1252229">
        <title>Invertible promoters mediate bacterial phase variation, antibiotic resistance, and host adaptation in the gut.</title>
        <authorList>
            <person name="Jiang X."/>
            <person name="Hall A.B."/>
            <person name="Arthur T.D."/>
            <person name="Plichta D.R."/>
            <person name="Covington C.T."/>
            <person name="Poyet M."/>
            <person name="Crothers J."/>
            <person name="Moses P.L."/>
            <person name="Tolonen A.C."/>
            <person name="Vlamakis H."/>
            <person name="Alm E.J."/>
            <person name="Xavier R.J."/>
        </authorList>
    </citation>
    <scope>NUCLEOTIDE SEQUENCE [LARGE SCALE GENOMIC DNA]</scope>
    <source>
        <strain evidence="13">Af_0058</strain>
        <strain evidence="25">af_0058</strain>
    </source>
</reference>
<evidence type="ECO:0000313" key="20">
    <source>
        <dbReference type="Proteomes" id="UP000284220"/>
    </source>
</evidence>
<dbReference type="Proteomes" id="UP000284644">
    <property type="component" value="Unassembled WGS sequence"/>
</dbReference>
<evidence type="ECO:0000313" key="25">
    <source>
        <dbReference type="Proteomes" id="UP000293506"/>
    </source>
</evidence>
<keyword evidence="2" id="KW-0378">Hydrolase</keyword>
<evidence type="ECO:0000313" key="14">
    <source>
        <dbReference type="Proteomes" id="UP000095409"/>
    </source>
</evidence>
<dbReference type="Proteomes" id="UP000265808">
    <property type="component" value="Unassembled WGS sequence"/>
</dbReference>
<evidence type="ECO:0000313" key="13">
    <source>
        <dbReference type="EMBL" id="RYT66010.1"/>
    </source>
</evidence>
<evidence type="ECO:0000313" key="7">
    <source>
        <dbReference type="EMBL" id="RHC08570.1"/>
    </source>
</evidence>
<evidence type="ECO:0000313" key="5">
    <source>
        <dbReference type="EMBL" id="RGR49366.1"/>
    </source>
</evidence>
<evidence type="ECO:0000313" key="9">
    <source>
        <dbReference type="EMBL" id="RHE74953.1"/>
    </source>
</evidence>
<evidence type="ECO:0000313" key="16">
    <source>
        <dbReference type="Proteomes" id="UP000261222"/>
    </source>
</evidence>
<dbReference type="PANTHER" id="PTHR10885">
    <property type="entry name" value="ISOPENTENYL-DIPHOSPHATE DELTA-ISOMERASE"/>
    <property type="match status" value="1"/>
</dbReference>
<dbReference type="InterPro" id="IPR000086">
    <property type="entry name" value="NUDIX_hydrolase_dom"/>
</dbReference>
<evidence type="ECO:0000259" key="1">
    <source>
        <dbReference type="PROSITE" id="PS51462"/>
    </source>
</evidence>
<evidence type="ECO:0000313" key="11">
    <source>
        <dbReference type="EMBL" id="RHK95664.1"/>
    </source>
</evidence>
<dbReference type="EMBL" id="QSJW01000007">
    <property type="protein sequence ID" value="RHE11397.1"/>
    <property type="molecule type" value="Genomic_DNA"/>
</dbReference>
<evidence type="ECO:0000313" key="6">
    <source>
        <dbReference type="EMBL" id="RGV61933.1"/>
    </source>
</evidence>
<evidence type="ECO:0000313" key="19">
    <source>
        <dbReference type="Proteomes" id="UP000283928"/>
    </source>
</evidence>
<dbReference type="EMBL" id="RCXQ01000009">
    <property type="protein sequence ID" value="RYT66010.1"/>
    <property type="molecule type" value="Genomic_DNA"/>
</dbReference>
<evidence type="ECO:0000313" key="2">
    <source>
        <dbReference type="EMBL" id="CUO53598.1"/>
    </source>
</evidence>
<dbReference type="GO" id="GO:0016787">
    <property type="term" value="F:hydrolase activity"/>
    <property type="evidence" value="ECO:0007669"/>
    <property type="project" value="UniProtKB-KW"/>
</dbReference>
<evidence type="ECO:0000313" key="23">
    <source>
        <dbReference type="Proteomes" id="UP000285839"/>
    </source>
</evidence>
<evidence type="ECO:0000313" key="10">
    <source>
        <dbReference type="EMBL" id="RHG17836.1"/>
    </source>
</evidence>
<dbReference type="EMBL" id="QSUB01000006">
    <property type="protein sequence ID" value="RGN03319.1"/>
    <property type="molecule type" value="Genomic_DNA"/>
</dbReference>
<reference evidence="16 17" key="2">
    <citation type="submission" date="2018-08" db="EMBL/GenBank/DDBJ databases">
        <title>A genome reference for cultivated species of the human gut microbiota.</title>
        <authorList>
            <person name="Zou Y."/>
            <person name="Xue W."/>
            <person name="Luo G."/>
        </authorList>
    </citation>
    <scope>NUCLEOTIDE SEQUENCE [LARGE SCALE GENOMIC DNA]</scope>
    <source>
        <strain evidence="6 18">AF14-23</strain>
        <strain evidence="5 23">AF25-21</strain>
        <strain evidence="12 24">AF37-6AC</strain>
        <strain evidence="11 21">AF39-4</strain>
        <strain evidence="10 20">AM22-9LB</strain>
        <strain evidence="9 19">AM27-32LB</strain>
        <strain evidence="8 22">AM29-25AC</strain>
        <strain evidence="7 17">AM37-4AC</strain>
        <strain evidence="4 16">OM06-11AA</strain>
    </source>
</reference>
<dbReference type="SUPFAM" id="SSF55811">
    <property type="entry name" value="Nudix"/>
    <property type="match status" value="1"/>
</dbReference>
<dbReference type="RefSeq" id="WP_005426869.1">
    <property type="nucleotide sequence ID" value="NZ_CABJDZ010000003.1"/>
</dbReference>
<dbReference type="Proteomes" id="UP000265828">
    <property type="component" value="Unassembled WGS sequence"/>
</dbReference>
<evidence type="ECO:0000313" key="4">
    <source>
        <dbReference type="EMBL" id="RGN03319.1"/>
    </source>
</evidence>